<keyword evidence="8" id="KW-1185">Reference proteome</keyword>
<keyword evidence="3" id="KW-0460">Magnesium</keyword>
<sequence length="323" mass="37171">MFHPHIRSIRWSFSSLIIIGHLLQFPFGFTLAASNNRTIANSNRINVNNTLKIQPNTIVTKRMSKRPLYSIAHMVNSLKEIDEYIAKGCNGLETDVFFAPNATPVFMFHGYPCDCFRHCAERERVDVFLERIRELTTPNSRSYNPKLIILFLDLKLLRIQHSAKALAGQNLATVLLEHLYNGTTAPKTHPLGGAQIKTVISIGHVFDYDFILGFQNEFESQGKSWLFRDYIGWDVGMNDPLFVIESMWKRFDTVHNIWQGDGRSNCVSPFYNLARLSAIVKKRDATVIGFNARNLIRKVYQWTVDLTVNIRTALRQVHFDCFK</sequence>
<dbReference type="OMA" id="MAKHTRI"/>
<dbReference type="Gene3D" id="3.20.20.190">
    <property type="entry name" value="Phosphatidylinositol (PI) phosphodiesterase"/>
    <property type="match status" value="1"/>
</dbReference>
<gene>
    <name evidence="7" type="ORF">RDWZM_002722</name>
</gene>
<evidence type="ECO:0000313" key="8">
    <source>
        <dbReference type="Proteomes" id="UP001142055"/>
    </source>
</evidence>
<dbReference type="AlphaFoldDB" id="A0A9Q0MGU8"/>
<feature type="chain" id="PRO_5040474603" evidence="6">
    <location>
        <begin position="33"/>
        <end position="323"/>
    </location>
</feature>
<reference evidence="7" key="1">
    <citation type="submission" date="2022-12" db="EMBL/GenBank/DDBJ databases">
        <title>Genome assemblies of Blomia tropicalis.</title>
        <authorList>
            <person name="Cui Y."/>
        </authorList>
    </citation>
    <scope>NUCLEOTIDE SEQUENCE</scope>
    <source>
        <tissue evidence="7">Adult mites</tissue>
    </source>
</reference>
<keyword evidence="6" id="KW-0732">Signal</keyword>
<evidence type="ECO:0000256" key="1">
    <source>
        <dbReference type="ARBA" id="ARBA00000110"/>
    </source>
</evidence>
<evidence type="ECO:0000256" key="3">
    <source>
        <dbReference type="ARBA" id="ARBA00022842"/>
    </source>
</evidence>
<evidence type="ECO:0000313" key="7">
    <source>
        <dbReference type="EMBL" id="KAJ6224177.1"/>
    </source>
</evidence>
<name>A0A9Q0MGU8_BLOTA</name>
<dbReference type="EMBL" id="JAPWDV010000001">
    <property type="protein sequence ID" value="KAJ6224177.1"/>
    <property type="molecule type" value="Genomic_DNA"/>
</dbReference>
<keyword evidence="4" id="KW-1015">Disulfide bond</keyword>
<dbReference type="GO" id="GO:0006629">
    <property type="term" value="P:lipid metabolic process"/>
    <property type="evidence" value="ECO:0007669"/>
    <property type="project" value="InterPro"/>
</dbReference>
<comment type="caution">
    <text evidence="7">The sequence shown here is derived from an EMBL/GenBank/DDBJ whole genome shotgun (WGS) entry which is preliminary data.</text>
</comment>
<evidence type="ECO:0000256" key="6">
    <source>
        <dbReference type="SAM" id="SignalP"/>
    </source>
</evidence>
<evidence type="ECO:0000256" key="2">
    <source>
        <dbReference type="ARBA" id="ARBA00022723"/>
    </source>
</evidence>
<keyword evidence="5" id="KW-0456">Lyase</keyword>
<organism evidence="7 8">
    <name type="scientific">Blomia tropicalis</name>
    <name type="common">Mite</name>
    <dbReference type="NCBI Taxonomy" id="40697"/>
    <lineage>
        <taxon>Eukaryota</taxon>
        <taxon>Metazoa</taxon>
        <taxon>Ecdysozoa</taxon>
        <taxon>Arthropoda</taxon>
        <taxon>Chelicerata</taxon>
        <taxon>Arachnida</taxon>
        <taxon>Acari</taxon>
        <taxon>Acariformes</taxon>
        <taxon>Sarcoptiformes</taxon>
        <taxon>Astigmata</taxon>
        <taxon>Glycyphagoidea</taxon>
        <taxon>Echimyopodidae</taxon>
        <taxon>Blomia</taxon>
    </lineage>
</organism>
<evidence type="ECO:0000256" key="4">
    <source>
        <dbReference type="ARBA" id="ARBA00023157"/>
    </source>
</evidence>
<dbReference type="GO" id="GO:0046872">
    <property type="term" value="F:metal ion binding"/>
    <property type="evidence" value="ECO:0007669"/>
    <property type="project" value="UniProtKB-KW"/>
</dbReference>
<accession>A0A9Q0MGU8</accession>
<dbReference type="GO" id="GO:0016829">
    <property type="term" value="F:lyase activity"/>
    <property type="evidence" value="ECO:0007669"/>
    <property type="project" value="UniProtKB-KW"/>
</dbReference>
<feature type="signal peptide" evidence="6">
    <location>
        <begin position="1"/>
        <end position="32"/>
    </location>
</feature>
<dbReference type="Proteomes" id="UP001142055">
    <property type="component" value="Chromosome 1"/>
</dbReference>
<dbReference type="GO" id="GO:0008081">
    <property type="term" value="F:phosphoric diester hydrolase activity"/>
    <property type="evidence" value="ECO:0007669"/>
    <property type="project" value="InterPro"/>
</dbReference>
<keyword evidence="2" id="KW-0479">Metal-binding</keyword>
<proteinExistence type="predicted"/>
<comment type="catalytic activity">
    <reaction evidence="1">
        <text>an N-(acyl)-sphingosylphosphoethanolamine = an N-(acyl)-sphingosyl-1,3-cyclic phosphate + ethanolamine</text>
        <dbReference type="Rhea" id="RHEA:60648"/>
        <dbReference type="ChEBI" id="CHEBI:57603"/>
        <dbReference type="ChEBI" id="CHEBI:143891"/>
        <dbReference type="ChEBI" id="CHEBI:143892"/>
    </reaction>
</comment>
<protein>
    <submittedName>
        <fullName evidence="7">Uncharacterized protein</fullName>
    </submittedName>
</protein>
<evidence type="ECO:0000256" key="5">
    <source>
        <dbReference type="ARBA" id="ARBA00023239"/>
    </source>
</evidence>
<dbReference type="InterPro" id="IPR017946">
    <property type="entry name" value="PLC-like_Pdiesterase_TIM-brl"/>
</dbReference>